<dbReference type="SUPFAM" id="SSF54506">
    <property type="entry name" value="Diaminopimelate epimerase-like"/>
    <property type="match status" value="1"/>
</dbReference>
<dbReference type="NCBIfam" id="TIGR00654">
    <property type="entry name" value="PhzF_family"/>
    <property type="match status" value="1"/>
</dbReference>
<keyword evidence="2" id="KW-0413">Isomerase</keyword>
<keyword evidence="4" id="KW-1185">Reference proteome</keyword>
<comment type="similarity">
    <text evidence="1">Belongs to the PhzF family.</text>
</comment>
<dbReference type="EMBL" id="CP108110">
    <property type="protein sequence ID" value="WUQ82240.1"/>
    <property type="molecule type" value="Genomic_DNA"/>
</dbReference>
<evidence type="ECO:0000313" key="3">
    <source>
        <dbReference type="EMBL" id="WUQ82240.1"/>
    </source>
</evidence>
<dbReference type="Proteomes" id="UP001432222">
    <property type="component" value="Chromosome"/>
</dbReference>
<evidence type="ECO:0000313" key="4">
    <source>
        <dbReference type="Proteomes" id="UP001432222"/>
    </source>
</evidence>
<evidence type="ECO:0000256" key="2">
    <source>
        <dbReference type="ARBA" id="ARBA00023235"/>
    </source>
</evidence>
<dbReference type="Gene3D" id="3.10.310.10">
    <property type="entry name" value="Diaminopimelate Epimerase, Chain A, domain 1"/>
    <property type="match status" value="2"/>
</dbReference>
<name>A0ABZ1TTI6_9ACTN</name>
<dbReference type="InterPro" id="IPR003719">
    <property type="entry name" value="Phenazine_PhzF-like"/>
</dbReference>
<organism evidence="3 4">
    <name type="scientific">Kitasatospora purpeofusca</name>
    <dbReference type="NCBI Taxonomy" id="67352"/>
    <lineage>
        <taxon>Bacteria</taxon>
        <taxon>Bacillati</taxon>
        <taxon>Actinomycetota</taxon>
        <taxon>Actinomycetes</taxon>
        <taxon>Kitasatosporales</taxon>
        <taxon>Streptomycetaceae</taxon>
        <taxon>Kitasatospora</taxon>
    </lineage>
</organism>
<evidence type="ECO:0000256" key="1">
    <source>
        <dbReference type="ARBA" id="ARBA00008270"/>
    </source>
</evidence>
<dbReference type="PANTHER" id="PTHR13774:SF39">
    <property type="entry name" value="BIOSYNTHESIS PROTEIN, PUTATIVE-RELATED"/>
    <property type="match status" value="1"/>
</dbReference>
<dbReference type="Pfam" id="PF02567">
    <property type="entry name" value="PhzC-PhzF"/>
    <property type="match status" value="1"/>
</dbReference>
<reference evidence="3" key="1">
    <citation type="submission" date="2022-10" db="EMBL/GenBank/DDBJ databases">
        <title>The complete genomes of actinobacterial strains from the NBC collection.</title>
        <authorList>
            <person name="Joergensen T.S."/>
            <person name="Alvarez Arevalo M."/>
            <person name="Sterndorff E.B."/>
            <person name="Faurdal D."/>
            <person name="Vuksanovic O."/>
            <person name="Mourched A.-S."/>
            <person name="Charusanti P."/>
            <person name="Shaw S."/>
            <person name="Blin K."/>
            <person name="Weber T."/>
        </authorList>
    </citation>
    <scope>NUCLEOTIDE SEQUENCE</scope>
    <source>
        <strain evidence="3">NBC_00222</strain>
    </source>
</reference>
<sequence length="296" mass="30664">MTTDATPATPATPEILRYAAFATDPAGGNPAGVVLDATGLTADRMLAIAAEVGYSETAFLFPGPAGEYTVRYFSPLVEVPFCGHATVASAVALAERTGPGRYLYRTAAGEVPVEVTEDADGGLRATLTSVEPRVEEADAADVDEALALLGWAAGDLDPALPPRYAYAGARHLVLAAGTRDRLARLDYDFDGLAAFMTVRDLVTVQLVWRAAPDVFHVRDPFPVGGVVEDPATGAAAAAFGAYLRDLDPAAAPAVLTLHQGEDLGRPGTLHVDLGTEAPRVRVSGAAVAIGQEEPAS</sequence>
<dbReference type="PIRSF" id="PIRSF016184">
    <property type="entry name" value="PhzC_PhzF"/>
    <property type="match status" value="1"/>
</dbReference>
<gene>
    <name evidence="3" type="ORF">OHA16_04125</name>
</gene>
<proteinExistence type="inferred from homology"/>
<accession>A0ABZ1TTI6</accession>
<protein>
    <submittedName>
        <fullName evidence="3">PhzF family phenazine biosynthesis protein</fullName>
    </submittedName>
</protein>
<dbReference type="PANTHER" id="PTHR13774">
    <property type="entry name" value="PHENAZINE BIOSYNTHESIS PROTEIN"/>
    <property type="match status" value="1"/>
</dbReference>
<dbReference type="RefSeq" id="WP_328953307.1">
    <property type="nucleotide sequence ID" value="NZ_CP108110.1"/>
</dbReference>